<keyword evidence="1" id="KW-0812">Transmembrane</keyword>
<protein>
    <submittedName>
        <fullName evidence="2">Uncharacterized protein</fullName>
    </submittedName>
</protein>
<evidence type="ECO:0000313" key="3">
    <source>
        <dbReference type="Proteomes" id="UP000053669"/>
    </source>
</evidence>
<dbReference type="STRING" id="58343.AQJ46_32740"/>
<feature type="transmembrane region" description="Helical" evidence="1">
    <location>
        <begin position="235"/>
        <end position="259"/>
    </location>
</feature>
<evidence type="ECO:0000313" key="2">
    <source>
        <dbReference type="EMBL" id="KUN62088.1"/>
    </source>
</evidence>
<feature type="transmembrane region" description="Helical" evidence="1">
    <location>
        <begin position="194"/>
        <end position="223"/>
    </location>
</feature>
<comment type="caution">
    <text evidence="2">The sequence shown here is derived from an EMBL/GenBank/DDBJ whole genome shotgun (WGS) entry which is preliminary data.</text>
</comment>
<evidence type="ECO:0000256" key="1">
    <source>
        <dbReference type="SAM" id="Phobius"/>
    </source>
</evidence>
<gene>
    <name evidence="2" type="ORF">AQJ46_32740</name>
</gene>
<feature type="transmembrane region" description="Helical" evidence="1">
    <location>
        <begin position="59"/>
        <end position="82"/>
    </location>
</feature>
<sequence length="265" mass="28386">MDQGDQLLANLLPGLRDVRAPLSTGCIWLLTLWLILEDRVPTPQKAHGVWGSLYRLGDLIGPAGVLASGAFLAYLIGAMLAVRVVTVNAREAPKAARFRSGGTALAPRVSRLAYDDLVSFLQDQGRLARPVPEGTAAVNPERERGERLVVGLAVRDILGETRQLRTKLLIASYDLFNEYDRAVGEAEFRKNVAYALLGLTATLSWLQSPWWALLLVVSARLYVAGVGSERAANDVIVQAVVAGLITPLSITGAAGVPAVPTGRSQ</sequence>
<dbReference type="Proteomes" id="UP000053669">
    <property type="component" value="Unassembled WGS sequence"/>
</dbReference>
<accession>A0A101RUQ1</accession>
<dbReference type="AlphaFoldDB" id="A0A101RUQ1"/>
<keyword evidence="1" id="KW-0472">Membrane</keyword>
<reference evidence="2 3" key="1">
    <citation type="submission" date="2015-10" db="EMBL/GenBank/DDBJ databases">
        <title>Draft genome sequence of Streptomyces canus DSM 40017, type strain for the species Streptomyces canus.</title>
        <authorList>
            <person name="Ruckert C."/>
            <person name="Winkler A."/>
            <person name="Kalinowski J."/>
            <person name="Kampfer P."/>
            <person name="Glaeser S."/>
        </authorList>
    </citation>
    <scope>NUCLEOTIDE SEQUENCE [LARGE SCALE GENOMIC DNA]</scope>
    <source>
        <strain evidence="2 3">DSM 40017</strain>
    </source>
</reference>
<organism evidence="2 3">
    <name type="scientific">Streptomyces canus</name>
    <dbReference type="NCBI Taxonomy" id="58343"/>
    <lineage>
        <taxon>Bacteria</taxon>
        <taxon>Bacillati</taxon>
        <taxon>Actinomycetota</taxon>
        <taxon>Actinomycetes</taxon>
        <taxon>Kitasatosporales</taxon>
        <taxon>Streptomycetaceae</taxon>
        <taxon>Streptomyces</taxon>
        <taxon>Streptomyces aurantiacus group</taxon>
    </lineage>
</organism>
<dbReference type="RefSeq" id="WP_059209005.1">
    <property type="nucleotide sequence ID" value="NZ_KQ948667.1"/>
</dbReference>
<name>A0A101RUQ1_9ACTN</name>
<keyword evidence="1" id="KW-1133">Transmembrane helix</keyword>
<dbReference type="EMBL" id="LMWU01000039">
    <property type="protein sequence ID" value="KUN62088.1"/>
    <property type="molecule type" value="Genomic_DNA"/>
</dbReference>
<proteinExistence type="predicted"/>